<accession>A0A4Y2K0Y9</accession>
<reference evidence="2 3" key="1">
    <citation type="journal article" date="2019" name="Sci. Rep.">
        <title>Orb-weaving spider Araneus ventricosus genome elucidates the spidroin gene catalogue.</title>
        <authorList>
            <person name="Kono N."/>
            <person name="Nakamura H."/>
            <person name="Ohtoshi R."/>
            <person name="Moran D.A.P."/>
            <person name="Shinohara A."/>
            <person name="Yoshida Y."/>
            <person name="Fujiwara M."/>
            <person name="Mori M."/>
            <person name="Tomita M."/>
            <person name="Arakawa K."/>
        </authorList>
    </citation>
    <scope>NUCLEOTIDE SEQUENCE [LARGE SCALE GENOMIC DNA]</scope>
</reference>
<organism evidence="2 3">
    <name type="scientific">Araneus ventricosus</name>
    <name type="common">Orbweaver spider</name>
    <name type="synonym">Epeira ventricosa</name>
    <dbReference type="NCBI Taxonomy" id="182803"/>
    <lineage>
        <taxon>Eukaryota</taxon>
        <taxon>Metazoa</taxon>
        <taxon>Ecdysozoa</taxon>
        <taxon>Arthropoda</taxon>
        <taxon>Chelicerata</taxon>
        <taxon>Arachnida</taxon>
        <taxon>Araneae</taxon>
        <taxon>Araneomorphae</taxon>
        <taxon>Entelegynae</taxon>
        <taxon>Araneoidea</taxon>
        <taxon>Araneidae</taxon>
        <taxon>Araneus</taxon>
    </lineage>
</organism>
<proteinExistence type="predicted"/>
<dbReference type="EMBL" id="BGPR01004059">
    <property type="protein sequence ID" value="GBM95448.1"/>
    <property type="molecule type" value="Genomic_DNA"/>
</dbReference>
<gene>
    <name evidence="2" type="ORF">AVEN_54997_1</name>
</gene>
<keyword evidence="1" id="KW-0812">Transmembrane</keyword>
<feature type="transmembrane region" description="Helical" evidence="1">
    <location>
        <begin position="6"/>
        <end position="24"/>
    </location>
</feature>
<evidence type="ECO:0000313" key="3">
    <source>
        <dbReference type="Proteomes" id="UP000499080"/>
    </source>
</evidence>
<comment type="caution">
    <text evidence="2">The sequence shown here is derived from an EMBL/GenBank/DDBJ whole genome shotgun (WGS) entry which is preliminary data.</text>
</comment>
<keyword evidence="1" id="KW-1133">Transmembrane helix</keyword>
<evidence type="ECO:0000256" key="1">
    <source>
        <dbReference type="SAM" id="Phobius"/>
    </source>
</evidence>
<dbReference type="Proteomes" id="UP000499080">
    <property type="component" value="Unassembled WGS sequence"/>
</dbReference>
<keyword evidence="1" id="KW-0472">Membrane</keyword>
<sequence length="107" mass="12141">MSTMGLQSLSSLIYVIILIPFLALDRLGKVVQSLLQHILWVCQFFSYGDITRHSFMRLHLILTSLQDFVAAATIRETPGVFKKIRQSLARCFQACIDVGRGTFDHLL</sequence>
<dbReference type="AlphaFoldDB" id="A0A4Y2K0Y9"/>
<name>A0A4Y2K0Y9_ARAVE</name>
<evidence type="ECO:0000313" key="2">
    <source>
        <dbReference type="EMBL" id="GBM95448.1"/>
    </source>
</evidence>
<keyword evidence="3" id="KW-1185">Reference proteome</keyword>
<protein>
    <submittedName>
        <fullName evidence="2">Uncharacterized protein</fullName>
    </submittedName>
</protein>